<reference evidence="1" key="2">
    <citation type="journal article" date="2016" name="Front. Microbiol.">
        <title>The Regulatory Protein RosR Affects Rhizobium leguminosarum bv. trifolii Protein Profiles, Cell Surface Properties, and Symbiosis with Clover.</title>
        <authorList>
            <person name="Rachwal K."/>
            <person name="Boguszewska A."/>
            <person name="Kopcinska J."/>
            <person name="Karas M."/>
            <person name="Tchorzewski M."/>
            <person name="Janczarek M."/>
        </authorList>
    </citation>
    <scope>NUCLEOTIDE SEQUENCE</scope>
    <source>
        <strain evidence="1">Rt24.2</strain>
    </source>
</reference>
<proteinExistence type="predicted"/>
<organism evidence="1">
    <name type="scientific">Rhizobium leguminosarum bv. trifolii</name>
    <dbReference type="NCBI Taxonomy" id="386"/>
    <lineage>
        <taxon>Bacteria</taxon>
        <taxon>Pseudomonadati</taxon>
        <taxon>Pseudomonadota</taxon>
        <taxon>Alphaproteobacteria</taxon>
        <taxon>Hyphomicrobiales</taxon>
        <taxon>Rhizobiaceae</taxon>
        <taxon>Rhizobium/Agrobacterium group</taxon>
        <taxon>Rhizobium</taxon>
    </lineage>
</organism>
<evidence type="ECO:0000313" key="1">
    <source>
        <dbReference type="EMBL" id="AOO92929.1"/>
    </source>
</evidence>
<dbReference type="EMBL" id="KX490565">
    <property type="protein sequence ID" value="AOO92929.1"/>
    <property type="molecule type" value="Genomic_DNA"/>
</dbReference>
<dbReference type="AlphaFoldDB" id="A0A1B8R6D4"/>
<protein>
    <submittedName>
        <fullName evidence="1">Uncharacterized protein</fullName>
    </submittedName>
</protein>
<sequence>MNVAVFIAHELKIRDRNCNRLRADTQKASDVDDRGAAGARPVDMIDLADLVIVGSIDGGTFEDGRVSSEVVRRTWLVWSMIASSYVEVD</sequence>
<accession>A0A1B8R6D4</accession>
<reference evidence="1" key="1">
    <citation type="journal article" date="2015" name="BMC Genomics">
        <title>Transcriptome profiling of a Rhizobium leguminosarum bv. trifolii rosR mutant reveals the role of the transcriptional regulator RosR in motility, synthesis of cell-surface components, and other cellular processes.</title>
        <authorList>
            <person name="Rachwal K."/>
            <person name="Matczynska E."/>
            <person name="Janczarek M."/>
        </authorList>
    </citation>
    <scope>NUCLEOTIDE SEQUENCE</scope>
    <source>
        <strain evidence="1">Rt24.2</strain>
    </source>
</reference>
<name>A0A1B8R6D4_RHILT</name>